<gene>
    <name evidence="2" type="ORF">SAMN05216587_11194</name>
</gene>
<reference evidence="2 3" key="1">
    <citation type="submission" date="2016-10" db="EMBL/GenBank/DDBJ databases">
        <authorList>
            <person name="de Groot N.N."/>
        </authorList>
    </citation>
    <scope>NUCLEOTIDE SEQUENCE [LARGE SCALE GENOMIC DNA]</scope>
    <source>
        <strain evidence="2 3">L14</strain>
    </source>
</reference>
<accession>A0A1I0YBP1</accession>
<keyword evidence="1" id="KW-0472">Membrane</keyword>
<dbReference type="EMBL" id="FOJX01000011">
    <property type="protein sequence ID" value="SFB10734.1"/>
    <property type="molecule type" value="Genomic_DNA"/>
</dbReference>
<proteinExistence type="predicted"/>
<evidence type="ECO:0000256" key="1">
    <source>
        <dbReference type="SAM" id="Phobius"/>
    </source>
</evidence>
<protein>
    <submittedName>
        <fullName evidence="2">Uncharacterized protein</fullName>
    </submittedName>
</protein>
<dbReference type="RefSeq" id="WP_074816828.1">
    <property type="nucleotide sequence ID" value="NZ_FOJX01000011.1"/>
</dbReference>
<feature type="transmembrane region" description="Helical" evidence="1">
    <location>
        <begin position="6"/>
        <end position="27"/>
    </location>
</feature>
<dbReference type="Proteomes" id="UP000183843">
    <property type="component" value="Unassembled WGS sequence"/>
</dbReference>
<evidence type="ECO:0000313" key="2">
    <source>
        <dbReference type="EMBL" id="SFB10734.1"/>
    </source>
</evidence>
<evidence type="ECO:0000313" key="3">
    <source>
        <dbReference type="Proteomes" id="UP000183843"/>
    </source>
</evidence>
<sequence>MNILEITLGYIILVLLCILWICHNLAYDYQMENHRLKVEIRRIKSEEVKNVPSERRIWVSEQA</sequence>
<keyword evidence="1" id="KW-1133">Transmembrane helix</keyword>
<name>A0A1I0YBP1_SELRU</name>
<keyword evidence="1" id="KW-0812">Transmembrane</keyword>
<organism evidence="2 3">
    <name type="scientific">Selenomonas ruminantium</name>
    <dbReference type="NCBI Taxonomy" id="971"/>
    <lineage>
        <taxon>Bacteria</taxon>
        <taxon>Bacillati</taxon>
        <taxon>Bacillota</taxon>
        <taxon>Negativicutes</taxon>
        <taxon>Selenomonadales</taxon>
        <taxon>Selenomonadaceae</taxon>
        <taxon>Selenomonas</taxon>
    </lineage>
</organism>
<dbReference type="AlphaFoldDB" id="A0A1I0YBP1"/>